<comment type="PTM">
    <text evidence="11">Is synthesized initially as an inactive proenzyme. Formation of the active enzyme involves a self-maturation process in which the active site pyruvoyl group is generated from an internal serine residue via an autocatalytic post-translational modification. Two non-identical subunits are generated from the proenzyme in this reaction, and the pyruvate is formed at the N-terminus of the alpha chain, which is derived from the carboxyl end of the proenzyme. The autoendoproteolytic cleavage occurs by a canonical serine protease mechanism, in which the side chain hydroxyl group of the serine supplies its oxygen atom to form the C-terminus of the beta chain, while the remainder of the serine residue undergoes an oxidative deamination to produce ammonia and the pyruvoyl prosthetic group on the alpha chain. During this reaction, the Ser that is part of the protease active site of the proenzyme becomes the pyruvoyl prosthetic group, which constitutes an essential element of the active site of the mature decarboxylase.</text>
</comment>
<evidence type="ECO:0000256" key="9">
    <source>
        <dbReference type="ARBA" id="ARBA00023264"/>
    </source>
</evidence>
<comment type="pathway">
    <text evidence="1">Lipid metabolism.</text>
</comment>
<comment type="subcellular location">
    <subcellularLocation>
        <location evidence="11">Cell membrane</location>
        <topology evidence="11">Peripheral membrane protein</topology>
    </subcellularLocation>
</comment>
<evidence type="ECO:0000256" key="7">
    <source>
        <dbReference type="ARBA" id="ARBA00023209"/>
    </source>
</evidence>
<name>A0A2G6KAM7_9BACT</name>
<dbReference type="AlphaFoldDB" id="A0A2G6KAM7"/>
<dbReference type="NCBIfam" id="NF001941">
    <property type="entry name" value="PRK00723.1"/>
    <property type="match status" value="1"/>
</dbReference>
<evidence type="ECO:0000256" key="2">
    <source>
        <dbReference type="ARBA" id="ARBA00022516"/>
    </source>
</evidence>
<evidence type="ECO:0000313" key="13">
    <source>
        <dbReference type="Proteomes" id="UP000230821"/>
    </source>
</evidence>
<sequence>MKNIRYIHRATGEIHQEIVPGEKWLQWLYHNPFGRLALQAVVKRKFLSRWYGKKMDAPASRAKIVDFITSLQIEMDEALRPVDEFQTFNEFFIRQLEPDARPIDMNPDVIVSPADGKVLAFDDMRRLDTFFAKGQEFSLNEFLAEDRLKNKYIGGNLLIIRLAPADYHRFHFPMDGQISRSTPVNGDYYSVSPYAVKKHIRIYWENKREYSILSTVNAGDIFLCEVGATMVGSIVQSYIPETVVKKGQEKGWFKFGGSTIIVLLEKDRVQIDRDILDNTNNGYETSIKMGEHLATAF</sequence>
<keyword evidence="2 11" id="KW-0444">Lipid biosynthesis</keyword>
<keyword evidence="6 11" id="KW-0865">Zymogen</keyword>
<keyword evidence="7 11" id="KW-0594">Phospholipid biosynthesis</keyword>
<proteinExistence type="inferred from homology"/>
<feature type="active site" description="Schiff-base intermediate with substrate; via pyruvic acid; for decarboxylase activity" evidence="11">
    <location>
        <position position="258"/>
    </location>
</feature>
<keyword evidence="8 11" id="KW-0456">Lyase</keyword>
<evidence type="ECO:0000256" key="10">
    <source>
        <dbReference type="ARBA" id="ARBA00023317"/>
    </source>
</evidence>
<gene>
    <name evidence="11" type="primary">psd</name>
    <name evidence="12" type="ORF">CSA56_14595</name>
</gene>
<keyword evidence="4 11" id="KW-0443">Lipid metabolism</keyword>
<feature type="active site" description="Charge relay system; for autoendoproteolytic cleavage activity" evidence="11">
    <location>
        <position position="171"/>
    </location>
</feature>
<comment type="function">
    <text evidence="11">Catalyzes the formation of phosphatidylethanolamine (PtdEtn) from phosphatidylserine (PtdSer).</text>
</comment>
<dbReference type="Pfam" id="PF02666">
    <property type="entry name" value="PS_Dcarbxylase"/>
    <property type="match status" value="1"/>
</dbReference>
<comment type="pathway">
    <text evidence="11">Phospholipid metabolism; phosphatidylethanolamine biosynthesis; phosphatidylethanolamine from CDP-diacylglycerol: step 2/2.</text>
</comment>
<dbReference type="GO" id="GO:0004609">
    <property type="term" value="F:phosphatidylserine decarboxylase activity"/>
    <property type="evidence" value="ECO:0007669"/>
    <property type="project" value="UniProtKB-UniRule"/>
</dbReference>
<protein>
    <recommendedName>
        <fullName evidence="11">Phosphatidylserine decarboxylase proenzyme</fullName>
        <ecNumber evidence="11">4.1.1.65</ecNumber>
    </recommendedName>
    <component>
        <recommendedName>
            <fullName evidence="11">Phosphatidylserine decarboxylase alpha chain</fullName>
        </recommendedName>
    </component>
    <component>
        <recommendedName>
            <fullName evidence="11">Phosphatidylserine decarboxylase beta chain</fullName>
        </recommendedName>
    </component>
</protein>
<dbReference type="HAMAP" id="MF_00663">
    <property type="entry name" value="PS_decarb_PSD_B_type2"/>
    <property type="match status" value="1"/>
</dbReference>
<comment type="similarity">
    <text evidence="11">Belongs to the phosphatidylserine decarboxylase family. PSD-B subfamily. Prokaryotic type II sub-subfamily.</text>
</comment>
<keyword evidence="5 11" id="KW-0472">Membrane</keyword>
<feature type="modified residue" description="Pyruvic acid (Ser); by autocatalysis" evidence="11">
    <location>
        <position position="258"/>
    </location>
</feature>
<dbReference type="UniPathway" id="UPA00558">
    <property type="reaction ID" value="UER00616"/>
</dbReference>
<keyword evidence="11" id="KW-1003">Cell membrane</keyword>
<evidence type="ECO:0000256" key="11">
    <source>
        <dbReference type="HAMAP-Rule" id="MF_00663"/>
    </source>
</evidence>
<dbReference type="InterPro" id="IPR033177">
    <property type="entry name" value="PSD-B"/>
</dbReference>
<comment type="catalytic activity">
    <reaction evidence="11">
        <text>a 1,2-diacyl-sn-glycero-3-phospho-L-serine + H(+) = a 1,2-diacyl-sn-glycero-3-phosphoethanolamine + CO2</text>
        <dbReference type="Rhea" id="RHEA:20828"/>
        <dbReference type="ChEBI" id="CHEBI:15378"/>
        <dbReference type="ChEBI" id="CHEBI:16526"/>
        <dbReference type="ChEBI" id="CHEBI:57262"/>
        <dbReference type="ChEBI" id="CHEBI:64612"/>
        <dbReference type="EC" id="4.1.1.65"/>
    </reaction>
</comment>
<dbReference type="InterPro" id="IPR033179">
    <property type="entry name" value="PSD_type2_pro"/>
</dbReference>
<evidence type="ECO:0000256" key="5">
    <source>
        <dbReference type="ARBA" id="ARBA00023136"/>
    </source>
</evidence>
<feature type="chain" id="PRO_5023402723" description="Phosphatidylserine decarboxylase alpha chain" evidence="11">
    <location>
        <begin position="258"/>
        <end position="297"/>
    </location>
</feature>
<feature type="chain" id="PRO_5023402722" description="Phosphatidylserine decarboxylase beta chain" evidence="11">
    <location>
        <begin position="1"/>
        <end position="257"/>
    </location>
</feature>
<keyword evidence="9 11" id="KW-1208">Phospholipid metabolism</keyword>
<evidence type="ECO:0000313" key="12">
    <source>
        <dbReference type="EMBL" id="PIE32714.1"/>
    </source>
</evidence>
<feature type="active site" description="Charge relay system; for autoendoproteolytic cleavage activity" evidence="11">
    <location>
        <position position="258"/>
    </location>
</feature>
<comment type="caution">
    <text evidence="12">The sequence shown here is derived from an EMBL/GenBank/DDBJ whole genome shotgun (WGS) entry which is preliminary data.</text>
</comment>
<evidence type="ECO:0000256" key="6">
    <source>
        <dbReference type="ARBA" id="ARBA00023145"/>
    </source>
</evidence>
<dbReference type="EC" id="4.1.1.65" evidence="11"/>
<dbReference type="PANTHER" id="PTHR10067:SF17">
    <property type="entry name" value="PHOSPHATIDYLSERINE DECARBOXYLASE PROENZYME 2"/>
    <property type="match status" value="1"/>
</dbReference>
<evidence type="ECO:0000256" key="8">
    <source>
        <dbReference type="ARBA" id="ARBA00023239"/>
    </source>
</evidence>
<dbReference type="Proteomes" id="UP000230821">
    <property type="component" value="Unassembled WGS sequence"/>
</dbReference>
<reference evidence="12 13" key="1">
    <citation type="submission" date="2017-10" db="EMBL/GenBank/DDBJ databases">
        <title>Novel microbial diversity and functional potential in the marine mammal oral microbiome.</title>
        <authorList>
            <person name="Dudek N.K."/>
            <person name="Sun C.L."/>
            <person name="Burstein D."/>
            <person name="Kantor R.S."/>
            <person name="Aliaga Goltsman D.S."/>
            <person name="Bik E.M."/>
            <person name="Thomas B.C."/>
            <person name="Banfield J.F."/>
            <person name="Relman D.A."/>
        </authorList>
    </citation>
    <scope>NUCLEOTIDE SEQUENCE [LARGE SCALE GENOMIC DNA]</scope>
    <source>
        <strain evidence="12">DOLJORAL78_47_16</strain>
    </source>
</reference>
<feature type="active site" description="Charge relay system; for autoendoproteolytic cleavage activity" evidence="11">
    <location>
        <position position="115"/>
    </location>
</feature>
<keyword evidence="10 11" id="KW-0670">Pyruvate</keyword>
<feature type="site" description="Cleavage (non-hydrolytic); by autocatalysis" evidence="11">
    <location>
        <begin position="257"/>
        <end position="258"/>
    </location>
</feature>
<dbReference type="GO" id="GO:0006646">
    <property type="term" value="P:phosphatidylethanolamine biosynthetic process"/>
    <property type="evidence" value="ECO:0007669"/>
    <property type="project" value="UniProtKB-UniRule"/>
</dbReference>
<organism evidence="12 13">
    <name type="scientific">candidate division KSB3 bacterium</name>
    <dbReference type="NCBI Taxonomy" id="2044937"/>
    <lineage>
        <taxon>Bacteria</taxon>
        <taxon>candidate division KSB3</taxon>
    </lineage>
</organism>
<evidence type="ECO:0000256" key="1">
    <source>
        <dbReference type="ARBA" id="ARBA00005189"/>
    </source>
</evidence>
<dbReference type="NCBIfam" id="TIGR00163">
    <property type="entry name" value="PS_decarb"/>
    <property type="match status" value="1"/>
</dbReference>
<comment type="cofactor">
    <cofactor evidence="11">
        <name>pyruvate</name>
        <dbReference type="ChEBI" id="CHEBI:15361"/>
    </cofactor>
    <text evidence="11">Binds 1 pyruvoyl group covalently per subunit.</text>
</comment>
<comment type="subunit">
    <text evidence="11">Heterodimer of a large membrane-associated beta subunit and a small pyruvoyl-containing alpha subunit.</text>
</comment>
<dbReference type="EMBL" id="PDSK01000109">
    <property type="protein sequence ID" value="PIE32714.1"/>
    <property type="molecule type" value="Genomic_DNA"/>
</dbReference>
<dbReference type="GO" id="GO:0005886">
    <property type="term" value="C:plasma membrane"/>
    <property type="evidence" value="ECO:0007669"/>
    <property type="project" value="UniProtKB-SubCell"/>
</dbReference>
<evidence type="ECO:0000256" key="3">
    <source>
        <dbReference type="ARBA" id="ARBA00022793"/>
    </source>
</evidence>
<keyword evidence="3 11" id="KW-0210">Decarboxylase</keyword>
<dbReference type="InterPro" id="IPR003817">
    <property type="entry name" value="PS_Dcarbxylase"/>
</dbReference>
<dbReference type="PANTHER" id="PTHR10067">
    <property type="entry name" value="PHOSPHATIDYLSERINE DECARBOXYLASE"/>
    <property type="match status" value="1"/>
</dbReference>
<evidence type="ECO:0000256" key="4">
    <source>
        <dbReference type="ARBA" id="ARBA00023098"/>
    </source>
</evidence>
<accession>A0A2G6KAM7</accession>